<dbReference type="EMBL" id="HBKN01038519">
    <property type="protein sequence ID" value="CAE2325951.1"/>
    <property type="molecule type" value="Transcribed_RNA"/>
</dbReference>
<reference evidence="1" key="1">
    <citation type="submission" date="2021-01" db="EMBL/GenBank/DDBJ databases">
        <authorList>
            <person name="Corre E."/>
            <person name="Pelletier E."/>
            <person name="Niang G."/>
            <person name="Scheremetjew M."/>
            <person name="Finn R."/>
            <person name="Kale V."/>
            <person name="Holt S."/>
            <person name="Cochrane G."/>
            <person name="Meng A."/>
            <person name="Brown T."/>
            <person name="Cohen L."/>
        </authorList>
    </citation>
    <scope>NUCLEOTIDE SEQUENCE</scope>
    <source>
        <strain evidence="1">CCMP 2712</strain>
    </source>
</reference>
<sequence length="172" mass="19041">MRNPCPTNSTSAEHARTMLDLNNTTLPLQIEKEVAAFAKLKAPWSNKQRECPCCGIKTNSSEGGDFFGSACDNSRWNWNGEPPFCCLCANLKGIGRLSHFGCDSCKARRSRFYKRTSWCSPRCKNCGMAKTDHIAASQRSFPRCPKVFDSDDSCDNGKFTLVVEVGGRGKLV</sequence>
<dbReference type="AlphaFoldDB" id="A0A7S4UKD6"/>
<name>A0A7S4UKD6_GUITH</name>
<accession>A0A7S4UKD6</accession>
<gene>
    <name evidence="1" type="ORF">GTHE00462_LOCUS30214</name>
</gene>
<organism evidence="1">
    <name type="scientific">Guillardia theta</name>
    <name type="common">Cryptophyte</name>
    <name type="synonym">Cryptomonas phi</name>
    <dbReference type="NCBI Taxonomy" id="55529"/>
    <lineage>
        <taxon>Eukaryota</taxon>
        <taxon>Cryptophyceae</taxon>
        <taxon>Pyrenomonadales</taxon>
        <taxon>Geminigeraceae</taxon>
        <taxon>Guillardia</taxon>
    </lineage>
</organism>
<protein>
    <submittedName>
        <fullName evidence="1">Uncharacterized protein</fullName>
    </submittedName>
</protein>
<evidence type="ECO:0000313" key="1">
    <source>
        <dbReference type="EMBL" id="CAE2325951.1"/>
    </source>
</evidence>
<proteinExistence type="predicted"/>